<proteinExistence type="predicted"/>
<accession>A0A379C865</accession>
<evidence type="ECO:0000256" key="1">
    <source>
        <dbReference type="SAM" id="MobiDB-lite"/>
    </source>
</evidence>
<reference evidence="2 3" key="1">
    <citation type="submission" date="2018-06" db="EMBL/GenBank/DDBJ databases">
        <authorList>
            <consortium name="Pathogen Informatics"/>
            <person name="Doyle S."/>
        </authorList>
    </citation>
    <scope>NUCLEOTIDE SEQUENCE [LARGE SCALE GENOMIC DNA]</scope>
    <source>
        <strain evidence="2 3">NCTC13149</strain>
    </source>
</reference>
<dbReference type="RefSeq" id="WP_019035345.1">
    <property type="nucleotide sequence ID" value="NZ_UGSZ01000001.1"/>
</dbReference>
<organism evidence="2 3">
    <name type="scientific">Peptoniphilus lacrimalis</name>
    <dbReference type="NCBI Taxonomy" id="33031"/>
    <lineage>
        <taxon>Bacteria</taxon>
        <taxon>Bacillati</taxon>
        <taxon>Bacillota</taxon>
        <taxon>Tissierellia</taxon>
        <taxon>Tissierellales</taxon>
        <taxon>Peptoniphilaceae</taxon>
        <taxon>Peptoniphilus</taxon>
    </lineage>
</organism>
<evidence type="ECO:0000313" key="3">
    <source>
        <dbReference type="Proteomes" id="UP000255517"/>
    </source>
</evidence>
<feature type="region of interest" description="Disordered" evidence="1">
    <location>
        <begin position="1651"/>
        <end position="1681"/>
    </location>
</feature>
<sequence>MNDKQITKRFMALFLSLIMLIGILPLNIFAEEPQLPGTSSRSVDAEGKPKVPWVNKDAKTDDGSEYWQFPEGVKVINGQGGTDPLRTTGINYEGKYLNADGNLVLRFNISQQQAATTGVWKYHVLRFPKEIYLAADWDKSYIIHRQVDYSVGSRVDFLKFKDTIIPNQQAWTKSIEFKDAGISYRHYEVNLVLKNDVNWARDFADKTWLIQMRTFNGDGSKMFSDSTPRKKRKYTNFSYNTYTKTTVVGDKVGHPKDLIESTALNAADAEMDMVYTAYSTLLLDKINKKVTLVYVPTKNGNLDDYNKQDEAVAVRQTLDPEFIKYIDINGQNTEIGTVRHYNAAEKAYGKEIKLFAKDLNGVKIDPNTGKFALDQHGRPISTRPDKSIFLQIGSNRFVDRENAKLDATDPSHYNSKILPNDETTSIYSSDSTKDGFFLVFEYNIDPEKISSDLITEKKFVKNFVFDTRYITSNVPGFRKFTVKTDKDINLDANKKLMLRFQFDPAISFKTELLSNNDADDFMFNMGGPEGSWKSWKKEGFYWKKNNKGGWDYFIPVYGRGSMDNKSQAEPSGFSIDKGTELSVWLPTKNVWTKKDFNANEIKMDIVESNGRYGNALGTINDFTPVAGTEFTLSKVRDDKVVGNPKYAGKEDIFYNPLYMEHSVSRIGGSAIREQAVPIVDEIFTDDEFVTGIVRDEGGVLSTIHVDNEKNPKKKFFGSNWIELTKYDNNGNPSEYGLSDGKDAAQTLKPADLEDKRTYGFGDDRKEYKGLKFKITKQYTDGADIESTNKESNVKSLGLIKDQAFVLNTFRDTSLNSEPIYEQVQAKVEFVTYPKEQVSFTRIVPLNKQYSVLAPVVGEKVEPIKNTNYVPNGFIAKQGEDNIRVDETDKTVTLARRSLVDGKDKNKKYANLINHDGFVYDINNASDTIKKSETEAFMKRLYPDAEFDQELHLDAQGKVRTDGLSVIAWTTKPLADINDFYKLEKDGEVLTKLDQWKEVDEDKQTYIFNEYSPVDKNRKVYAVWGAPSLVLHSNNTYDKEGNFLADKETIVRIPYSLADETLTNQKIDAMTSSTKDNLRKTNTIKQLPLAPYKYESNRSVSATDENYDDYDKRLENFRMKGRTFVGWTMNQFSNITDADKYDESKLSKFVAGQNNVRIGEIKDGWTTGGPGKPKVSLPKNTETILLLQTDSKAYVPNGFSYSVNKSVQEILKSGKDYHLYANYRDYFDITVHPQYKDIDTTQDPNHKYGKYKDLTDASKKKNLKVGILYRTAVTDYSTPTVLQQATYNPIKDGIKEYDVNYGKPLIWRQQPGYDREGLRKSFISVVIPEGKENVYNNFKQPKKPGSQEVYDWADLGISTYVKISGSLLDIATNAPKNLHETDTDRDRYGDPLAKRQSFTIKNSDGSLDAYTSATSRQSLVREVGAIKEVKGYDIILTNTPETIPVPEFESVKESDTELKIKFSDDIKNNVDGLKLQIPQKNDGKLDLFFVKQPDGTFKDSNGITATVQGNQLVIKTLDLKGLPDDEQKRTIYGNYTKAIDDGSGNVQHIDGKQAKVVITKLLPAYPVTNMYQVPNDDQGNTKIKFDIPQPDPKNQVVPGTKYQPQKWDKTQNKWVDCGDPYNVTKTGEGGKTVELTLTGVGNDDMIRIVSNEPGKKPAYSVGDETDKPYTPMKPAKPSDPVADTNHYVIVDKKGPTVTAKTEEEKFRRYIDLKATLDELPEGEIIIEYGTKGPKGTQGNQILKFENKALAFEKIKELVRVEDKTEIWITAKDKFGNSAGTDVKANLSRVFTIQVEVPVAGDNYLMIDSSMADATIEMTIKRKGQETKLKDVANIPQGQSKVDLLNKDGSAFTLEKRDTIIFKGTVKATDGKADYTTNPFRLRVR</sequence>
<gene>
    <name evidence="2" type="ORF">NCTC13149_01756</name>
</gene>
<dbReference type="Proteomes" id="UP000255517">
    <property type="component" value="Unassembled WGS sequence"/>
</dbReference>
<protein>
    <submittedName>
        <fullName evidence="2">Uncharacterized protein</fullName>
    </submittedName>
</protein>
<evidence type="ECO:0000313" key="2">
    <source>
        <dbReference type="EMBL" id="SUB57895.1"/>
    </source>
</evidence>
<name>A0A379C865_9FIRM</name>
<dbReference type="STRING" id="1122949.GCA_000378725_01754"/>
<dbReference type="EMBL" id="UGSZ01000001">
    <property type="protein sequence ID" value="SUB57895.1"/>
    <property type="molecule type" value="Genomic_DNA"/>
</dbReference>